<keyword evidence="6 8" id="KW-1133">Transmembrane helix</keyword>
<keyword evidence="5 8" id="KW-0812">Transmembrane</keyword>
<name>A0A558HNM6_9GAMM</name>
<evidence type="ECO:0000256" key="5">
    <source>
        <dbReference type="ARBA" id="ARBA00022692"/>
    </source>
</evidence>
<organism evidence="9 10">
    <name type="scientific">Cobetia crustatorum</name>
    <dbReference type="NCBI Taxonomy" id="553385"/>
    <lineage>
        <taxon>Bacteria</taxon>
        <taxon>Pseudomonadati</taxon>
        <taxon>Pseudomonadota</taxon>
        <taxon>Gammaproteobacteria</taxon>
        <taxon>Oceanospirillales</taxon>
        <taxon>Halomonadaceae</taxon>
        <taxon>Cobetia</taxon>
    </lineage>
</organism>
<feature type="transmembrane region" description="Helical" evidence="8">
    <location>
        <begin position="190"/>
        <end position="213"/>
    </location>
</feature>
<comment type="subcellular location">
    <subcellularLocation>
        <location evidence="1 8">Cell membrane</location>
        <topology evidence="1 8">Multi-pass membrane protein</topology>
    </subcellularLocation>
</comment>
<keyword evidence="3" id="KW-0813">Transport</keyword>
<sequence>MTLSRYGLASRCLPTRYHSPPFCGELMALWQLVAIMMSLALASYIQTLTGFAFGLIVMGLLATLDVLPVESAALLCALLSLFNNAMALRGRWRNIDLRLARRLLTTSLLLLPVGYFLSTWLGEERAPLLGLLLGIVILIACIALLVQSKPRETLSPRWHFHIDGALSGLMGGLFAANGPPLVVMLYRQPMTLVAIRCTLFGVFLIGGLVRMGLSIASPGRAGDHLNELLLIGAAGVFVVIAFTELARRFPPPLSDHHLRQVAYAILLVASGNLIIKGLI</sequence>
<evidence type="ECO:0000256" key="8">
    <source>
        <dbReference type="RuleBase" id="RU363041"/>
    </source>
</evidence>
<dbReference type="PANTHER" id="PTHR30269">
    <property type="entry name" value="TRANSMEMBRANE PROTEIN YFCA"/>
    <property type="match status" value="1"/>
</dbReference>
<keyword evidence="7 8" id="KW-0472">Membrane</keyword>
<evidence type="ECO:0000256" key="6">
    <source>
        <dbReference type="ARBA" id="ARBA00022989"/>
    </source>
</evidence>
<dbReference type="InterPro" id="IPR002781">
    <property type="entry name" value="TM_pro_TauE-like"/>
</dbReference>
<accession>A0A558HNM6</accession>
<dbReference type="GO" id="GO:0005886">
    <property type="term" value="C:plasma membrane"/>
    <property type="evidence" value="ECO:0007669"/>
    <property type="project" value="UniProtKB-SubCell"/>
</dbReference>
<proteinExistence type="inferred from homology"/>
<dbReference type="Proteomes" id="UP000319941">
    <property type="component" value="Unassembled WGS sequence"/>
</dbReference>
<dbReference type="PANTHER" id="PTHR30269:SF37">
    <property type="entry name" value="MEMBRANE TRANSPORTER PROTEIN"/>
    <property type="match status" value="1"/>
</dbReference>
<dbReference type="OrthoDB" id="7029178at2"/>
<evidence type="ECO:0000313" key="9">
    <source>
        <dbReference type="EMBL" id="TVU70743.1"/>
    </source>
</evidence>
<evidence type="ECO:0000256" key="1">
    <source>
        <dbReference type="ARBA" id="ARBA00004651"/>
    </source>
</evidence>
<evidence type="ECO:0000256" key="2">
    <source>
        <dbReference type="ARBA" id="ARBA00009142"/>
    </source>
</evidence>
<comment type="caution">
    <text evidence="9">The sequence shown here is derived from an EMBL/GenBank/DDBJ whole genome shotgun (WGS) entry which is preliminary data.</text>
</comment>
<feature type="transmembrane region" description="Helical" evidence="8">
    <location>
        <begin position="225"/>
        <end position="246"/>
    </location>
</feature>
<feature type="transmembrane region" description="Helical" evidence="8">
    <location>
        <begin position="258"/>
        <end position="275"/>
    </location>
</feature>
<feature type="transmembrane region" description="Helical" evidence="8">
    <location>
        <begin position="26"/>
        <end position="45"/>
    </location>
</feature>
<dbReference type="Pfam" id="PF01925">
    <property type="entry name" value="TauE"/>
    <property type="match status" value="1"/>
</dbReference>
<gene>
    <name evidence="9" type="ORF">FQP86_09045</name>
</gene>
<evidence type="ECO:0000256" key="3">
    <source>
        <dbReference type="ARBA" id="ARBA00022448"/>
    </source>
</evidence>
<keyword evidence="4 8" id="KW-1003">Cell membrane</keyword>
<feature type="transmembrane region" description="Helical" evidence="8">
    <location>
        <begin position="51"/>
        <end position="82"/>
    </location>
</feature>
<evidence type="ECO:0000256" key="7">
    <source>
        <dbReference type="ARBA" id="ARBA00023136"/>
    </source>
</evidence>
<dbReference type="InterPro" id="IPR052017">
    <property type="entry name" value="TSUP"/>
</dbReference>
<evidence type="ECO:0000313" key="10">
    <source>
        <dbReference type="Proteomes" id="UP000319941"/>
    </source>
</evidence>
<comment type="similarity">
    <text evidence="2 8">Belongs to the 4-toluene sulfonate uptake permease (TSUP) (TC 2.A.102) family.</text>
</comment>
<keyword evidence="10" id="KW-1185">Reference proteome</keyword>
<dbReference type="STRING" id="553385.GCA_000591415_03465"/>
<dbReference type="AlphaFoldDB" id="A0A558HNM6"/>
<reference evidence="9 10" key="1">
    <citation type="submission" date="2019-07" db="EMBL/GenBank/DDBJ databases">
        <title>Diversity of Bacteria from Kongsfjorden, Arctic.</title>
        <authorList>
            <person name="Yu Y."/>
        </authorList>
    </citation>
    <scope>NUCLEOTIDE SEQUENCE [LARGE SCALE GENOMIC DNA]</scope>
    <source>
        <strain evidence="9 10">SM1923</strain>
    </source>
</reference>
<evidence type="ECO:0000256" key="4">
    <source>
        <dbReference type="ARBA" id="ARBA00022475"/>
    </source>
</evidence>
<feature type="transmembrane region" description="Helical" evidence="8">
    <location>
        <begin position="158"/>
        <end position="178"/>
    </location>
</feature>
<feature type="transmembrane region" description="Helical" evidence="8">
    <location>
        <begin position="128"/>
        <end position="146"/>
    </location>
</feature>
<dbReference type="EMBL" id="VNFH01000005">
    <property type="protein sequence ID" value="TVU70743.1"/>
    <property type="molecule type" value="Genomic_DNA"/>
</dbReference>
<protein>
    <recommendedName>
        <fullName evidence="8">Probable membrane transporter protein</fullName>
    </recommendedName>
</protein>
<feature type="transmembrane region" description="Helical" evidence="8">
    <location>
        <begin position="103"/>
        <end position="122"/>
    </location>
</feature>